<dbReference type="Pfam" id="PF02597">
    <property type="entry name" value="ThiS"/>
    <property type="match status" value="1"/>
</dbReference>
<comment type="caution">
    <text evidence="1">The sequence shown here is derived from an EMBL/GenBank/DDBJ whole genome shotgun (WGS) entry which is preliminary data.</text>
</comment>
<dbReference type="Proteomes" id="UP000295416">
    <property type="component" value="Unassembled WGS sequence"/>
</dbReference>
<keyword evidence="2" id="KW-1185">Reference proteome</keyword>
<dbReference type="NCBIfam" id="TIGR01683">
    <property type="entry name" value="thiS"/>
    <property type="match status" value="1"/>
</dbReference>
<dbReference type="InterPro" id="IPR003749">
    <property type="entry name" value="ThiS/MoaD-like"/>
</dbReference>
<accession>A0A4R2PAG9</accession>
<dbReference type="SUPFAM" id="SSF54285">
    <property type="entry name" value="MoaD/ThiS"/>
    <property type="match status" value="1"/>
</dbReference>
<dbReference type="InterPro" id="IPR010035">
    <property type="entry name" value="Thi_S"/>
</dbReference>
<dbReference type="EMBL" id="SLXK01000001">
    <property type="protein sequence ID" value="TCP32069.1"/>
    <property type="molecule type" value="Genomic_DNA"/>
</dbReference>
<organism evidence="1 2">
    <name type="scientific">Scopulibacillus darangshiensis</name>
    <dbReference type="NCBI Taxonomy" id="442528"/>
    <lineage>
        <taxon>Bacteria</taxon>
        <taxon>Bacillati</taxon>
        <taxon>Bacillota</taxon>
        <taxon>Bacilli</taxon>
        <taxon>Bacillales</taxon>
        <taxon>Sporolactobacillaceae</taxon>
        <taxon>Scopulibacillus</taxon>
    </lineage>
</organism>
<sequence>MSIRLNGEHIELPDSIKTIEDLLQHFHLQNKMMIVEQNREIIDQKAFKLKKLNNDDHIEIVHFVGGG</sequence>
<dbReference type="OrthoDB" id="9798559at2"/>
<name>A0A4R2PAG9_9BACL</name>
<dbReference type="InterPro" id="IPR012675">
    <property type="entry name" value="Beta-grasp_dom_sf"/>
</dbReference>
<dbReference type="CDD" id="cd00565">
    <property type="entry name" value="Ubl_ThiS"/>
    <property type="match status" value="1"/>
</dbReference>
<dbReference type="AlphaFoldDB" id="A0A4R2PAG9"/>
<evidence type="ECO:0000313" key="1">
    <source>
        <dbReference type="EMBL" id="TCP32069.1"/>
    </source>
</evidence>
<dbReference type="PANTHER" id="PTHR34472:SF1">
    <property type="entry name" value="SULFUR CARRIER PROTEIN THIS"/>
    <property type="match status" value="1"/>
</dbReference>
<dbReference type="RefSeq" id="WP_132742588.1">
    <property type="nucleotide sequence ID" value="NZ_SLXK01000001.1"/>
</dbReference>
<evidence type="ECO:0000313" key="2">
    <source>
        <dbReference type="Proteomes" id="UP000295416"/>
    </source>
</evidence>
<gene>
    <name evidence="1" type="ORF">EV207_10142</name>
</gene>
<proteinExistence type="predicted"/>
<dbReference type="Gene3D" id="3.10.20.30">
    <property type="match status" value="1"/>
</dbReference>
<dbReference type="InterPro" id="IPR016155">
    <property type="entry name" value="Mopterin_synth/thiamin_S_b"/>
</dbReference>
<reference evidence="1 2" key="1">
    <citation type="submission" date="2019-03" db="EMBL/GenBank/DDBJ databases">
        <title>Genomic Encyclopedia of Type Strains, Phase IV (KMG-IV): sequencing the most valuable type-strain genomes for metagenomic binning, comparative biology and taxonomic classification.</title>
        <authorList>
            <person name="Goeker M."/>
        </authorList>
    </citation>
    <scope>NUCLEOTIDE SEQUENCE [LARGE SCALE GENOMIC DNA]</scope>
    <source>
        <strain evidence="1 2">DSM 19377</strain>
    </source>
</reference>
<dbReference type="PANTHER" id="PTHR34472">
    <property type="entry name" value="SULFUR CARRIER PROTEIN THIS"/>
    <property type="match status" value="1"/>
</dbReference>
<protein>
    <submittedName>
        <fullName evidence="1">Sulfur carrier protein</fullName>
    </submittedName>
</protein>